<evidence type="ECO:0000256" key="1">
    <source>
        <dbReference type="SAM" id="Phobius"/>
    </source>
</evidence>
<feature type="transmembrane region" description="Helical" evidence="1">
    <location>
        <begin position="61"/>
        <end position="92"/>
    </location>
</feature>
<keyword evidence="3" id="KW-1185">Reference proteome</keyword>
<name>A0ABV0MKB1_9TELE</name>
<evidence type="ECO:0000313" key="3">
    <source>
        <dbReference type="Proteomes" id="UP001476798"/>
    </source>
</evidence>
<keyword evidence="1" id="KW-0812">Transmembrane</keyword>
<proteinExistence type="predicted"/>
<keyword evidence="1" id="KW-0472">Membrane</keyword>
<keyword evidence="1" id="KW-1133">Transmembrane helix</keyword>
<accession>A0ABV0MKB1</accession>
<organism evidence="2 3">
    <name type="scientific">Goodea atripinnis</name>
    <dbReference type="NCBI Taxonomy" id="208336"/>
    <lineage>
        <taxon>Eukaryota</taxon>
        <taxon>Metazoa</taxon>
        <taxon>Chordata</taxon>
        <taxon>Craniata</taxon>
        <taxon>Vertebrata</taxon>
        <taxon>Euteleostomi</taxon>
        <taxon>Actinopterygii</taxon>
        <taxon>Neopterygii</taxon>
        <taxon>Teleostei</taxon>
        <taxon>Neoteleostei</taxon>
        <taxon>Acanthomorphata</taxon>
        <taxon>Ovalentaria</taxon>
        <taxon>Atherinomorphae</taxon>
        <taxon>Cyprinodontiformes</taxon>
        <taxon>Goodeidae</taxon>
        <taxon>Goodea</taxon>
    </lineage>
</organism>
<evidence type="ECO:0000313" key="2">
    <source>
        <dbReference type="EMBL" id="MEQ2159542.1"/>
    </source>
</evidence>
<gene>
    <name evidence="2" type="ORF">GOODEAATRI_024120</name>
</gene>
<reference evidence="2 3" key="1">
    <citation type="submission" date="2021-06" db="EMBL/GenBank/DDBJ databases">
        <authorList>
            <person name="Palmer J.M."/>
        </authorList>
    </citation>
    <scope>NUCLEOTIDE SEQUENCE [LARGE SCALE GENOMIC DNA]</scope>
    <source>
        <strain evidence="2 3">GA_2019</strain>
        <tissue evidence="2">Muscle</tissue>
    </source>
</reference>
<dbReference type="EMBL" id="JAHRIO010002654">
    <property type="protein sequence ID" value="MEQ2159542.1"/>
    <property type="molecule type" value="Genomic_DNA"/>
</dbReference>
<protein>
    <submittedName>
        <fullName evidence="2">Uncharacterized protein</fullName>
    </submittedName>
</protein>
<sequence>MVAGETLALADGIDSAVFLATLYSEVTIGDGTHNILPICVTDNRSHIDAIKVGAMSPGCMLLFVFGFVGGAVVINSAVLVSLSVLLLVHYSVSTGGLPALPSLPSLPRQSRYRLYARCFGAYLRQSSVLFIFPTRVVATVMLQPCSHPVPAMWVCYRQTV</sequence>
<dbReference type="Proteomes" id="UP001476798">
    <property type="component" value="Unassembled WGS sequence"/>
</dbReference>
<comment type="caution">
    <text evidence="2">The sequence shown here is derived from an EMBL/GenBank/DDBJ whole genome shotgun (WGS) entry which is preliminary data.</text>
</comment>